<gene>
    <name evidence="2" type="ORF">GCM10011496_02490</name>
</gene>
<dbReference type="AlphaFoldDB" id="A0A916S5M7"/>
<dbReference type="RefSeq" id="WP_188705778.1">
    <property type="nucleotide sequence ID" value="NZ_BMIG01000001.1"/>
</dbReference>
<evidence type="ECO:0000313" key="2">
    <source>
        <dbReference type="EMBL" id="GGA85412.1"/>
    </source>
</evidence>
<reference evidence="2" key="1">
    <citation type="journal article" date="2014" name="Int. J. Syst. Evol. Microbiol.">
        <title>Complete genome sequence of Corynebacterium casei LMG S-19264T (=DSM 44701T), isolated from a smear-ripened cheese.</title>
        <authorList>
            <consortium name="US DOE Joint Genome Institute (JGI-PGF)"/>
            <person name="Walter F."/>
            <person name="Albersmeier A."/>
            <person name="Kalinowski J."/>
            <person name="Ruckert C."/>
        </authorList>
    </citation>
    <scope>NUCLEOTIDE SEQUENCE</scope>
    <source>
        <strain evidence="2">CGMCC 1.15322</strain>
    </source>
</reference>
<evidence type="ECO:0000313" key="3">
    <source>
        <dbReference type="Proteomes" id="UP000620596"/>
    </source>
</evidence>
<keyword evidence="1" id="KW-0472">Membrane</keyword>
<reference evidence="2" key="2">
    <citation type="submission" date="2020-09" db="EMBL/GenBank/DDBJ databases">
        <authorList>
            <person name="Sun Q."/>
            <person name="Zhou Y."/>
        </authorList>
    </citation>
    <scope>NUCLEOTIDE SEQUENCE</scope>
    <source>
        <strain evidence="2">CGMCC 1.15322</strain>
    </source>
</reference>
<dbReference type="EMBL" id="BMIG01000001">
    <property type="protein sequence ID" value="GGA85412.1"/>
    <property type="molecule type" value="Genomic_DNA"/>
</dbReference>
<feature type="transmembrane region" description="Helical" evidence="1">
    <location>
        <begin position="12"/>
        <end position="32"/>
    </location>
</feature>
<evidence type="ECO:0000256" key="1">
    <source>
        <dbReference type="SAM" id="Phobius"/>
    </source>
</evidence>
<protein>
    <submittedName>
        <fullName evidence="2">Uncharacterized protein</fullName>
    </submittedName>
</protein>
<organism evidence="2 3">
    <name type="scientific">Polaromonas eurypsychrophila</name>
    <dbReference type="NCBI Taxonomy" id="1614635"/>
    <lineage>
        <taxon>Bacteria</taxon>
        <taxon>Pseudomonadati</taxon>
        <taxon>Pseudomonadota</taxon>
        <taxon>Betaproteobacteria</taxon>
        <taxon>Burkholderiales</taxon>
        <taxon>Comamonadaceae</taxon>
        <taxon>Polaromonas</taxon>
    </lineage>
</organism>
<feature type="transmembrane region" description="Helical" evidence="1">
    <location>
        <begin position="38"/>
        <end position="58"/>
    </location>
</feature>
<keyword evidence="3" id="KW-1185">Reference proteome</keyword>
<name>A0A916S5M7_9BURK</name>
<keyword evidence="1" id="KW-1133">Transmembrane helix</keyword>
<comment type="caution">
    <text evidence="2">The sequence shown here is derived from an EMBL/GenBank/DDBJ whole genome shotgun (WGS) entry which is preliminary data.</text>
</comment>
<keyword evidence="1" id="KW-0812">Transmembrane</keyword>
<proteinExistence type="predicted"/>
<sequence>MPLPVQFWRGMLLIGSSANLAVGFVVLMLIAQGVSLDLAVAMHFLFLPYNLFLAMAVWRSLQGTMVTTSVAELWLVFSRWFEAQCRPSHAQAAMFIVKTVLGP</sequence>
<dbReference type="Proteomes" id="UP000620596">
    <property type="component" value="Unassembled WGS sequence"/>
</dbReference>
<accession>A0A916S5M7</accession>